<protein>
    <recommendedName>
        <fullName evidence="4">DUF3887 domain-containing protein</fullName>
    </recommendedName>
</protein>
<evidence type="ECO:0000313" key="3">
    <source>
        <dbReference type="Proteomes" id="UP000280307"/>
    </source>
</evidence>
<dbReference type="PROSITE" id="PS51257">
    <property type="entry name" value="PROKAR_LIPOPROTEIN"/>
    <property type="match status" value="1"/>
</dbReference>
<dbReference type="AlphaFoldDB" id="A0A426U5K0"/>
<reference evidence="2 3" key="1">
    <citation type="submission" date="2018-12" db="EMBL/GenBank/DDBJ databases">
        <title>Genome Sequence of Candidatus Viridilinea halotolerans isolated from saline sulfide-rich spring.</title>
        <authorList>
            <person name="Grouzdev D.S."/>
            <person name="Burganskaya E.I."/>
            <person name="Krutkina M.S."/>
            <person name="Sukhacheva M.V."/>
            <person name="Gorlenko V.M."/>
        </authorList>
    </citation>
    <scope>NUCLEOTIDE SEQUENCE [LARGE SCALE GENOMIC DNA]</scope>
    <source>
        <strain evidence="2">Chok-6</strain>
    </source>
</reference>
<feature type="signal peptide" evidence="1">
    <location>
        <begin position="1"/>
        <end position="22"/>
    </location>
</feature>
<keyword evidence="1" id="KW-0732">Signal</keyword>
<comment type="caution">
    <text evidence="2">The sequence shown here is derived from an EMBL/GenBank/DDBJ whole genome shotgun (WGS) entry which is preliminary data.</text>
</comment>
<dbReference type="Proteomes" id="UP000280307">
    <property type="component" value="Unassembled WGS sequence"/>
</dbReference>
<organism evidence="2 3">
    <name type="scientific">Candidatus Viridilinea halotolerans</name>
    <dbReference type="NCBI Taxonomy" id="2491704"/>
    <lineage>
        <taxon>Bacteria</taxon>
        <taxon>Bacillati</taxon>
        <taxon>Chloroflexota</taxon>
        <taxon>Chloroflexia</taxon>
        <taxon>Chloroflexales</taxon>
        <taxon>Chloroflexineae</taxon>
        <taxon>Oscillochloridaceae</taxon>
        <taxon>Candidatus Viridilinea</taxon>
    </lineage>
</organism>
<evidence type="ECO:0000256" key="1">
    <source>
        <dbReference type="SAM" id="SignalP"/>
    </source>
</evidence>
<proteinExistence type="predicted"/>
<sequence length="175" mass="18806">MLRYTILFAIPLLLSACGSVLSVNELVGAGGGSPRQVVESFLEDLNAALTDPELATPEARRAWAERLASHFAPSERVDQRNAMAAMLARFAASAASPAVGAYATLELTFSGTEIIEQHDGRALVRVVDGQFVLRFYNANGDLIRERSGGLIDLIGAQRDGLPTLQVGENWFMTEG</sequence>
<accession>A0A426U5K0</accession>
<gene>
    <name evidence="2" type="ORF">EI684_05225</name>
</gene>
<name>A0A426U5K0_9CHLR</name>
<feature type="chain" id="PRO_5019231691" description="DUF3887 domain-containing protein" evidence="1">
    <location>
        <begin position="23"/>
        <end position="175"/>
    </location>
</feature>
<evidence type="ECO:0000313" key="2">
    <source>
        <dbReference type="EMBL" id="RRR75238.1"/>
    </source>
</evidence>
<dbReference type="EMBL" id="RSAS01000203">
    <property type="protein sequence ID" value="RRR75238.1"/>
    <property type="molecule type" value="Genomic_DNA"/>
</dbReference>
<evidence type="ECO:0008006" key="4">
    <source>
        <dbReference type="Google" id="ProtNLM"/>
    </source>
</evidence>